<protein>
    <recommendedName>
        <fullName evidence="2">TASOR pseudo-PARP domain-containing protein</fullName>
    </recommendedName>
</protein>
<evidence type="ECO:0000256" key="1">
    <source>
        <dbReference type="SAM" id="MobiDB-lite"/>
    </source>
</evidence>
<feature type="compositionally biased region" description="Polar residues" evidence="1">
    <location>
        <begin position="450"/>
        <end position="469"/>
    </location>
</feature>
<reference evidence="3 4" key="1">
    <citation type="submission" date="2014-03" db="EMBL/GenBank/DDBJ databases">
        <title>Draft genome of the hookworm Oesophagostomum dentatum.</title>
        <authorList>
            <person name="Mitreva M."/>
        </authorList>
    </citation>
    <scope>NUCLEOTIDE SEQUENCE [LARGE SCALE GENOMIC DNA]</scope>
    <source>
        <strain evidence="3 4">OD-Hann</strain>
    </source>
</reference>
<gene>
    <name evidence="3" type="ORF">OESDEN_02989</name>
</gene>
<dbReference type="Proteomes" id="UP000053660">
    <property type="component" value="Unassembled WGS sequence"/>
</dbReference>
<feature type="region of interest" description="Disordered" evidence="1">
    <location>
        <begin position="435"/>
        <end position="469"/>
    </location>
</feature>
<dbReference type="InterPro" id="IPR022188">
    <property type="entry name" value="TASOR_DUF3715"/>
</dbReference>
<dbReference type="PANTHER" id="PTHR16207">
    <property type="entry name" value="SET DOMAIN-CONTAINING PROTEIN"/>
    <property type="match status" value="1"/>
</dbReference>
<accession>A0A0B1TIF5</accession>
<sequence>MNFVIPKKKRAVEKVDIDLSTLEPKATIDDTPKDSEKYNTVKNIILNGVSDRQVHHFIHVEKVQVIKNPLLEYKFNQFKANLRGLGQSDAESYEFLLLGFDPDDLTYIADNGYAVGTSFYGDLGSTTRGIYLYRYVDLVTPSLLYRDELMRLMVFRTLSRSIVAYRGKSCAVGLGSTELEPTLECCSHVAAADNTPVSRKSRQQLYRQAAVYHYEYYKDMSVADVPSGVLPYAVVDVKFGISDKNQHFNISPTIGDDSLVFTKLLQWTDAYDIRGVSQLMAHDTWGLIARQREVCVKNMNERAEKWKVRYVSHFVWTCNNDIRFTALVNSMRVEQCAAVAYSIDASTYVAFPSGQFSSVLGLPWLHMPSLHVLVVHANPLFYADANDVTCFSDESAIASKTPLGTAILDGDDVTLCRIFDHQGAVYFNAGPTMEPDLANEAARPQPNVPLPSNDSPYEQSPSQNTEGKS</sequence>
<name>A0A0B1TIF5_OESDE</name>
<feature type="domain" description="TASOR pseudo-PARP" evidence="2">
    <location>
        <begin position="88"/>
        <end position="231"/>
    </location>
</feature>
<evidence type="ECO:0000313" key="4">
    <source>
        <dbReference type="Proteomes" id="UP000053660"/>
    </source>
</evidence>
<dbReference type="GO" id="GO:0005654">
    <property type="term" value="C:nucleoplasm"/>
    <property type="evidence" value="ECO:0007669"/>
    <property type="project" value="TreeGrafter"/>
</dbReference>
<organism evidence="3 4">
    <name type="scientific">Oesophagostomum dentatum</name>
    <name type="common">Nodular worm</name>
    <dbReference type="NCBI Taxonomy" id="61180"/>
    <lineage>
        <taxon>Eukaryota</taxon>
        <taxon>Metazoa</taxon>
        <taxon>Ecdysozoa</taxon>
        <taxon>Nematoda</taxon>
        <taxon>Chromadorea</taxon>
        <taxon>Rhabditida</taxon>
        <taxon>Rhabditina</taxon>
        <taxon>Rhabditomorpha</taxon>
        <taxon>Strongyloidea</taxon>
        <taxon>Strongylidae</taxon>
        <taxon>Oesophagostomum</taxon>
    </lineage>
</organism>
<dbReference type="EMBL" id="KN549533">
    <property type="protein sequence ID" value="KHJ97039.1"/>
    <property type="molecule type" value="Genomic_DNA"/>
</dbReference>
<proteinExistence type="predicted"/>
<dbReference type="GO" id="GO:0045814">
    <property type="term" value="P:negative regulation of gene expression, epigenetic"/>
    <property type="evidence" value="ECO:0007669"/>
    <property type="project" value="InterPro"/>
</dbReference>
<dbReference type="Pfam" id="PF12509">
    <property type="entry name" value="DUF3715"/>
    <property type="match status" value="1"/>
</dbReference>
<evidence type="ECO:0000313" key="3">
    <source>
        <dbReference type="EMBL" id="KHJ97039.1"/>
    </source>
</evidence>
<dbReference type="AlphaFoldDB" id="A0A0B1TIF5"/>
<keyword evidence="4" id="KW-1185">Reference proteome</keyword>
<dbReference type="InterPro" id="IPR046432">
    <property type="entry name" value="TASOR"/>
</dbReference>
<dbReference type="PANTHER" id="PTHR16207:SF11">
    <property type="entry name" value="SET DOMAIN-CONTAINING PROTEIN"/>
    <property type="match status" value="1"/>
</dbReference>
<dbReference type="OrthoDB" id="5843855at2759"/>
<evidence type="ECO:0000259" key="2">
    <source>
        <dbReference type="Pfam" id="PF12509"/>
    </source>
</evidence>